<dbReference type="Proteomes" id="UP001224359">
    <property type="component" value="Unassembled WGS sequence"/>
</dbReference>
<name>A0ABT9VDB2_9BACI</name>
<accession>A0ABT9VDB2</accession>
<proteinExistence type="predicted"/>
<gene>
    <name evidence="1" type="ORF">J2S77_000926</name>
</gene>
<evidence type="ECO:0000313" key="2">
    <source>
        <dbReference type="Proteomes" id="UP001224359"/>
    </source>
</evidence>
<dbReference type="RefSeq" id="WP_306975084.1">
    <property type="nucleotide sequence ID" value="NZ_JAUSTQ010000003.1"/>
</dbReference>
<keyword evidence="2" id="KW-1185">Reference proteome</keyword>
<dbReference type="EMBL" id="JAUSTQ010000003">
    <property type="protein sequence ID" value="MDQ0158962.1"/>
    <property type="molecule type" value="Genomic_DNA"/>
</dbReference>
<sequence length="134" mass="15527">MKLDFRGLDELIQEYDRMAQTIDSKAKDEALREGGDILLEAMQEEVYAHELTERSGEARESLTRTEPENCVVFVGTEGGKKQPGFYLYMHEHGYFNVIADRFIEPKPFASIAYEKSVDKILDAYVKVLRRELRM</sequence>
<organism evidence="1 2">
    <name type="scientific">Alkalibacillus salilacus</name>
    <dbReference type="NCBI Taxonomy" id="284582"/>
    <lineage>
        <taxon>Bacteria</taxon>
        <taxon>Bacillati</taxon>
        <taxon>Bacillota</taxon>
        <taxon>Bacilli</taxon>
        <taxon>Bacillales</taxon>
        <taxon>Bacillaceae</taxon>
        <taxon>Alkalibacillus</taxon>
    </lineage>
</organism>
<protein>
    <submittedName>
        <fullName evidence="1">HK97 gp10 family phage protein</fullName>
    </submittedName>
</protein>
<comment type="caution">
    <text evidence="1">The sequence shown here is derived from an EMBL/GenBank/DDBJ whole genome shotgun (WGS) entry which is preliminary data.</text>
</comment>
<evidence type="ECO:0000313" key="1">
    <source>
        <dbReference type="EMBL" id="MDQ0158962.1"/>
    </source>
</evidence>
<reference evidence="1 2" key="1">
    <citation type="submission" date="2023-07" db="EMBL/GenBank/DDBJ databases">
        <title>Genomic Encyclopedia of Type Strains, Phase IV (KMG-IV): sequencing the most valuable type-strain genomes for metagenomic binning, comparative biology and taxonomic classification.</title>
        <authorList>
            <person name="Goeker M."/>
        </authorList>
    </citation>
    <scope>NUCLEOTIDE SEQUENCE [LARGE SCALE GENOMIC DNA]</scope>
    <source>
        <strain evidence="1 2">DSM 16460</strain>
    </source>
</reference>